<gene>
    <name evidence="4" type="ORF">A3Q56_01644</name>
</gene>
<keyword evidence="5" id="KW-1185">Reference proteome</keyword>
<evidence type="ECO:0000313" key="4">
    <source>
        <dbReference type="EMBL" id="OAF70556.1"/>
    </source>
</evidence>
<dbReference type="GO" id="GO:0005758">
    <property type="term" value="C:mitochondrial intermembrane space"/>
    <property type="evidence" value="ECO:0007669"/>
    <property type="project" value="InterPro"/>
</dbReference>
<dbReference type="Proteomes" id="UP000078046">
    <property type="component" value="Unassembled WGS sequence"/>
</dbReference>
<protein>
    <recommendedName>
        <fullName evidence="2">Protein MIX23</fullName>
    </recommendedName>
    <alternativeName>
        <fullName evidence="3">Coiled-coil domain-containing protein 58</fullName>
    </alternativeName>
</protein>
<evidence type="ECO:0000256" key="1">
    <source>
        <dbReference type="ARBA" id="ARBA00024204"/>
    </source>
</evidence>
<dbReference type="PANTHER" id="PTHR31905:SF2">
    <property type="entry name" value="PROTEIN MIX23"/>
    <property type="match status" value="1"/>
</dbReference>
<dbReference type="PANTHER" id="PTHR31905">
    <property type="entry name" value="COILED-COIL DOMAIN-CONTAINING PROTEIN 58"/>
    <property type="match status" value="1"/>
</dbReference>
<accession>A0A177B8G8</accession>
<dbReference type="OrthoDB" id="5593818at2759"/>
<sequence length="150" mass="17954">MNIHIFSKKLNFQHHFSQSEAIVFRCAELLADYRKVDDMIINSLNKTIPTTSFENKQNVGERCKKLYNEIQEIHSKRLHFISNCIHCIENELKKSVSDDVHFTKLNSKMFKLKNIKSEKEIEKVIVAQTYKIFYEKCRNYFNPTRENEFK</sequence>
<comment type="similarity">
    <text evidence="1">Belongs to the MIX23 family.</text>
</comment>
<evidence type="ECO:0000256" key="3">
    <source>
        <dbReference type="ARBA" id="ARBA00030733"/>
    </source>
</evidence>
<organism evidence="4 5">
    <name type="scientific">Intoshia linei</name>
    <dbReference type="NCBI Taxonomy" id="1819745"/>
    <lineage>
        <taxon>Eukaryota</taxon>
        <taxon>Metazoa</taxon>
        <taxon>Spiralia</taxon>
        <taxon>Lophotrochozoa</taxon>
        <taxon>Mesozoa</taxon>
        <taxon>Orthonectida</taxon>
        <taxon>Rhopaluridae</taxon>
        <taxon>Intoshia</taxon>
    </lineage>
</organism>
<proteinExistence type="inferred from homology"/>
<name>A0A177B8G8_9BILA</name>
<reference evidence="4 5" key="1">
    <citation type="submission" date="2016-04" db="EMBL/GenBank/DDBJ databases">
        <title>The genome of Intoshia linei affirms orthonectids as highly simplified spiralians.</title>
        <authorList>
            <person name="Mikhailov K.V."/>
            <person name="Slusarev G.S."/>
            <person name="Nikitin M.A."/>
            <person name="Logacheva M.D."/>
            <person name="Penin A."/>
            <person name="Aleoshin V."/>
            <person name="Panchin Y.V."/>
        </authorList>
    </citation>
    <scope>NUCLEOTIDE SEQUENCE [LARGE SCALE GENOMIC DNA]</scope>
    <source>
        <strain evidence="4">Intl2013</strain>
        <tissue evidence="4">Whole animal</tissue>
    </source>
</reference>
<evidence type="ECO:0000313" key="5">
    <source>
        <dbReference type="Proteomes" id="UP000078046"/>
    </source>
</evidence>
<comment type="caution">
    <text evidence="4">The sequence shown here is derived from an EMBL/GenBank/DDBJ whole genome shotgun (WGS) entry which is preliminary data.</text>
</comment>
<dbReference type="EMBL" id="LWCA01000133">
    <property type="protein sequence ID" value="OAF70556.1"/>
    <property type="molecule type" value="Genomic_DNA"/>
</dbReference>
<dbReference type="InterPro" id="IPR019171">
    <property type="entry name" value="MIX23"/>
</dbReference>
<evidence type="ECO:0000256" key="2">
    <source>
        <dbReference type="ARBA" id="ARBA00024228"/>
    </source>
</evidence>
<dbReference type="AlphaFoldDB" id="A0A177B8G8"/>